<name>C4ZLJ2_THASP</name>
<keyword evidence="2" id="KW-0812">Transmembrane</keyword>
<sequence length="201" mass="22564">MIRINLLPHRIAKRRQRRRQFYALAGSMVLLGALIGFGVHVVYTAHIEDQEARNAFLKEEIVRLDREIAEIRRLREQIDAMLARKQVIESLQGARAETVHLFNELAQRLPDGVYLKSVKQTGRQVRVVGLAQSNARVSHFMRNVEASAFLEQPRLIEAKAVTQDNRRLSEFSLDIAIRPPVQAEPAGGAGVAKTAAKGAQK</sequence>
<dbReference type="RefSeq" id="WP_012584663.1">
    <property type="nucleotide sequence ID" value="NC_011662.2"/>
</dbReference>
<reference evidence="3 4" key="2">
    <citation type="journal article" date="2012" name="Stand. Genomic Sci.">
        <title>Complete genome sequence of Thauera aminoaromatica strain MZ1T.</title>
        <authorList>
            <person name="Jiang K."/>
            <person name="Sanseverino J."/>
            <person name="Chauhan A."/>
            <person name="Lucas S."/>
            <person name="Copeland A."/>
            <person name="Lapidus A."/>
            <person name="Del Rio T.G."/>
            <person name="Dalin E."/>
            <person name="Tice H."/>
            <person name="Bruce D."/>
            <person name="Goodwin L."/>
            <person name="Pitluck S."/>
            <person name="Sims D."/>
            <person name="Brettin T."/>
            <person name="Detter J.C."/>
            <person name="Han C."/>
            <person name="Chang Y.J."/>
            <person name="Larimer F."/>
            <person name="Land M."/>
            <person name="Hauser L."/>
            <person name="Kyrpides N.C."/>
            <person name="Mikhailova N."/>
            <person name="Moser S."/>
            <person name="Jegier P."/>
            <person name="Close D."/>
            <person name="Debruyn J.M."/>
            <person name="Wang Y."/>
            <person name="Layton A.C."/>
            <person name="Allen M.S."/>
            <person name="Sayler G.S."/>
        </authorList>
    </citation>
    <scope>NUCLEOTIDE SEQUENCE [LARGE SCALE GENOMIC DNA]</scope>
    <source>
        <strain evidence="3 4">MZ1T</strain>
    </source>
</reference>
<keyword evidence="1" id="KW-0175">Coiled coil</keyword>
<evidence type="ECO:0000313" key="4">
    <source>
        <dbReference type="Proteomes" id="UP000002186"/>
    </source>
</evidence>
<feature type="transmembrane region" description="Helical" evidence="2">
    <location>
        <begin position="21"/>
        <end position="43"/>
    </location>
</feature>
<feature type="coiled-coil region" evidence="1">
    <location>
        <begin position="47"/>
        <end position="91"/>
    </location>
</feature>
<dbReference type="eggNOG" id="COG3166">
    <property type="taxonomic scope" value="Bacteria"/>
</dbReference>
<accession>C4ZLJ2</accession>
<dbReference type="OrthoDB" id="5296173at2"/>
<keyword evidence="4" id="KW-1185">Reference proteome</keyword>
<protein>
    <submittedName>
        <fullName evidence="3">Fimbrial assembly family protein</fullName>
    </submittedName>
</protein>
<dbReference type="STRING" id="85643.Tmz1t_0835"/>
<gene>
    <name evidence="3" type="ordered locus">Tmz1t_0835</name>
</gene>
<reference evidence="4" key="1">
    <citation type="submission" date="2009-05" db="EMBL/GenBank/DDBJ databases">
        <title>Complete sequence of chromosome of Thauera sp. MZ1T.</title>
        <authorList>
            <consortium name="US DOE Joint Genome Institute"/>
            <person name="Lucas S."/>
            <person name="Copeland A."/>
            <person name="Lapidus A."/>
            <person name="Glavina del Rio T."/>
            <person name="Dalin E."/>
            <person name="Tice H."/>
            <person name="Bruce D."/>
            <person name="Goodwin L."/>
            <person name="Pitluck S."/>
            <person name="Sims D."/>
            <person name="Brettin T."/>
            <person name="Detter J.C."/>
            <person name="Han C."/>
            <person name="Larimer F."/>
            <person name="Land M."/>
            <person name="Hauser L."/>
            <person name="Kyrpides N."/>
            <person name="Mikhailova N."/>
            <person name="Sayler G.S."/>
        </authorList>
    </citation>
    <scope>NUCLEOTIDE SEQUENCE [LARGE SCALE GENOMIC DNA]</scope>
    <source>
        <strain evidence="4">MZ1T</strain>
    </source>
</reference>
<dbReference type="AlphaFoldDB" id="C4ZLJ2"/>
<organism evidence="3 4">
    <name type="scientific">Thauera aminoaromatica</name>
    <dbReference type="NCBI Taxonomy" id="164330"/>
    <lineage>
        <taxon>Bacteria</taxon>
        <taxon>Pseudomonadati</taxon>
        <taxon>Pseudomonadota</taxon>
        <taxon>Betaproteobacteria</taxon>
        <taxon>Rhodocyclales</taxon>
        <taxon>Zoogloeaceae</taxon>
        <taxon>Thauera</taxon>
    </lineage>
</organism>
<dbReference type="HOGENOM" id="CLU_081304_1_2_4"/>
<dbReference type="PANTHER" id="PTHR40278">
    <property type="entry name" value="DNA UTILIZATION PROTEIN HOFN"/>
    <property type="match status" value="1"/>
</dbReference>
<keyword evidence="2" id="KW-1133">Transmembrane helix</keyword>
<dbReference type="PANTHER" id="PTHR40278:SF2">
    <property type="entry name" value="TYPE IV PILUS INNER MEMBRANE COMPONENT PILN"/>
    <property type="match status" value="1"/>
</dbReference>
<dbReference type="EMBL" id="CP001281">
    <property type="protein sequence ID" value="ACK53604.1"/>
    <property type="molecule type" value="Genomic_DNA"/>
</dbReference>
<evidence type="ECO:0000256" key="1">
    <source>
        <dbReference type="SAM" id="Coils"/>
    </source>
</evidence>
<dbReference type="KEGG" id="tmz:Tmz1t_0835"/>
<evidence type="ECO:0000256" key="2">
    <source>
        <dbReference type="SAM" id="Phobius"/>
    </source>
</evidence>
<dbReference type="Proteomes" id="UP000002186">
    <property type="component" value="Chromosome"/>
</dbReference>
<dbReference type="Pfam" id="PF05137">
    <property type="entry name" value="PilN"/>
    <property type="match status" value="1"/>
</dbReference>
<dbReference type="GO" id="GO:0043683">
    <property type="term" value="P:type IV pilus assembly"/>
    <property type="evidence" value="ECO:0007669"/>
    <property type="project" value="TreeGrafter"/>
</dbReference>
<dbReference type="InterPro" id="IPR007813">
    <property type="entry name" value="PilN"/>
</dbReference>
<keyword evidence="2" id="KW-0472">Membrane</keyword>
<dbReference type="InterPro" id="IPR052534">
    <property type="entry name" value="Extracell_DNA_Util/SecSys_Comp"/>
</dbReference>
<dbReference type="GO" id="GO:0043107">
    <property type="term" value="P:type IV pilus-dependent motility"/>
    <property type="evidence" value="ECO:0007669"/>
    <property type="project" value="TreeGrafter"/>
</dbReference>
<proteinExistence type="predicted"/>
<evidence type="ECO:0000313" key="3">
    <source>
        <dbReference type="EMBL" id="ACK53604.1"/>
    </source>
</evidence>